<feature type="transmembrane region" description="Helical" evidence="1">
    <location>
        <begin position="48"/>
        <end position="66"/>
    </location>
</feature>
<evidence type="ECO:0000313" key="2">
    <source>
        <dbReference type="EMBL" id="CAE7454196.1"/>
    </source>
</evidence>
<accession>A0A812RXG1</accession>
<sequence>MKSEEKAADCCRGAKSLSVDATHARASLTGVDSEKTGPVASARIWRRLIPCIFVAFQVALMVIPSARMDECTASSTAILPAADLYVAYQVLAAVHLCMVFFLRVFWRNIDRSSEMVWSLHVYLMIGWAYWLLGATRELTIWCSMPSYIQSVALALHRLNCACLEFAFTYSIQKRLKVTERGLGVELGAKQVRRIRWSFFVLQIAVDFVRIYGQTQTTMVIQVLSSVYHVVAGVGVLMTLVVAVRAFRRVKRALKEVSVREESYASAERDWCLRVLNRMIMAVCFSCILSAASHILCLPAIFLAPEEWRQLIVPGYHFMDVTAELIGLVFIVGILKPPEKVSFTEQSVPRLRALRGMSRLTEELPTTEENDKVQELALRSIDLSELLDFYESLGCEGSRMPHFDPCRSTTHDVVRQAIIPASRQGSGGMSYAELLQQTGRAANRMPDCMVTHSWSNLFLDLVAAVVADALGQDEYDKVARCLRQGHVETLRQQLLTRGTLGNSYWTLGALSVHEGEPLTFCDCRESKLANDDPDCEVNKFDAMMLWLQYKNPRLRQLVAVDRKFDVFSRSWCIAELVAAHGADIPQSVCLETSKPFDPTAEDLAIYEYLVNLSVANSLSSRPEDKEMILQKVSSVREFDAALQMLIFGNRGSGRTFLPWGFRLRRIKKRASGIPSVGFVSFVKV</sequence>
<keyword evidence="3" id="KW-1185">Reference proteome</keyword>
<proteinExistence type="predicted"/>
<reference evidence="2" key="1">
    <citation type="submission" date="2021-02" db="EMBL/GenBank/DDBJ databases">
        <authorList>
            <person name="Dougan E. K."/>
            <person name="Rhodes N."/>
            <person name="Thang M."/>
            <person name="Chan C."/>
        </authorList>
    </citation>
    <scope>NUCLEOTIDE SEQUENCE</scope>
</reference>
<dbReference type="AlphaFoldDB" id="A0A812RXG1"/>
<comment type="caution">
    <text evidence="2">The sequence shown here is derived from an EMBL/GenBank/DDBJ whole genome shotgun (WGS) entry which is preliminary data.</text>
</comment>
<feature type="transmembrane region" description="Helical" evidence="1">
    <location>
        <begin position="218"/>
        <end position="243"/>
    </location>
</feature>
<keyword evidence="1" id="KW-1133">Transmembrane helix</keyword>
<gene>
    <name evidence="2" type="ORF">SNEC2469_LOCUS12606</name>
</gene>
<keyword evidence="1" id="KW-0812">Transmembrane</keyword>
<dbReference type="OrthoDB" id="442070at2759"/>
<feature type="transmembrane region" description="Helical" evidence="1">
    <location>
        <begin position="86"/>
        <end position="106"/>
    </location>
</feature>
<feature type="transmembrane region" description="Helical" evidence="1">
    <location>
        <begin position="278"/>
        <end position="303"/>
    </location>
</feature>
<protein>
    <submittedName>
        <fullName evidence="2">Uncharacterized protein</fullName>
    </submittedName>
</protein>
<dbReference type="Proteomes" id="UP000601435">
    <property type="component" value="Unassembled WGS sequence"/>
</dbReference>
<keyword evidence="1" id="KW-0472">Membrane</keyword>
<evidence type="ECO:0000256" key="1">
    <source>
        <dbReference type="SAM" id="Phobius"/>
    </source>
</evidence>
<dbReference type="EMBL" id="CAJNJA010020030">
    <property type="protein sequence ID" value="CAE7454196.1"/>
    <property type="molecule type" value="Genomic_DNA"/>
</dbReference>
<evidence type="ECO:0000313" key="3">
    <source>
        <dbReference type="Proteomes" id="UP000601435"/>
    </source>
</evidence>
<feature type="transmembrane region" description="Helical" evidence="1">
    <location>
        <begin position="115"/>
        <end position="132"/>
    </location>
</feature>
<organism evidence="2 3">
    <name type="scientific">Symbiodinium necroappetens</name>
    <dbReference type="NCBI Taxonomy" id="1628268"/>
    <lineage>
        <taxon>Eukaryota</taxon>
        <taxon>Sar</taxon>
        <taxon>Alveolata</taxon>
        <taxon>Dinophyceae</taxon>
        <taxon>Suessiales</taxon>
        <taxon>Symbiodiniaceae</taxon>
        <taxon>Symbiodinium</taxon>
    </lineage>
</organism>
<name>A0A812RXG1_9DINO</name>